<dbReference type="OrthoDB" id="10561551at2759"/>
<keyword evidence="3" id="KW-1185">Reference proteome</keyword>
<dbReference type="AlphaFoldDB" id="A0A7M5XJ22"/>
<name>A0A7M5XJ22_9CNID</name>
<evidence type="ECO:0000256" key="1">
    <source>
        <dbReference type="SAM" id="MobiDB-lite"/>
    </source>
</evidence>
<evidence type="ECO:0000313" key="3">
    <source>
        <dbReference type="Proteomes" id="UP000594262"/>
    </source>
</evidence>
<proteinExistence type="predicted"/>
<dbReference type="RefSeq" id="XP_066928389.1">
    <property type="nucleotide sequence ID" value="XM_067072288.1"/>
</dbReference>
<feature type="compositionally biased region" description="Low complexity" evidence="1">
    <location>
        <begin position="76"/>
        <end position="87"/>
    </location>
</feature>
<feature type="region of interest" description="Disordered" evidence="1">
    <location>
        <begin position="65"/>
        <end position="142"/>
    </location>
</feature>
<dbReference type="EnsemblMetazoa" id="CLYHEMT023104.1">
    <property type="protein sequence ID" value="CLYHEMP023104.1"/>
    <property type="gene ID" value="CLYHEMG023104"/>
</dbReference>
<feature type="compositionally biased region" description="Basic and acidic residues" evidence="1">
    <location>
        <begin position="112"/>
        <end position="128"/>
    </location>
</feature>
<sequence>MDGLCQLTNRTQVEIPAPDYEGAPSLPPVDYNQNAQQPVTKSYIRNNMSDAMKEISKDINFRAKQDRQQRPEFLAKQHQLKSSAAKKQQQKDHEENNELFAKLKSRSQAIDNDERQKEEEAQRPEFMKVKLKSGPNTPIASS</sequence>
<evidence type="ECO:0000313" key="2">
    <source>
        <dbReference type="EnsemblMetazoa" id="CLYHEMP023104.1"/>
    </source>
</evidence>
<protein>
    <submittedName>
        <fullName evidence="2">Uncharacterized protein</fullName>
    </submittedName>
</protein>
<organism evidence="2 3">
    <name type="scientific">Clytia hemisphaerica</name>
    <dbReference type="NCBI Taxonomy" id="252671"/>
    <lineage>
        <taxon>Eukaryota</taxon>
        <taxon>Metazoa</taxon>
        <taxon>Cnidaria</taxon>
        <taxon>Hydrozoa</taxon>
        <taxon>Hydroidolina</taxon>
        <taxon>Leptothecata</taxon>
        <taxon>Obeliida</taxon>
        <taxon>Clytiidae</taxon>
        <taxon>Clytia</taxon>
    </lineage>
</organism>
<feature type="compositionally biased region" description="Polar residues" evidence="1">
    <location>
        <begin position="1"/>
        <end position="12"/>
    </location>
</feature>
<accession>A0A7M5XJ22</accession>
<dbReference type="Proteomes" id="UP000594262">
    <property type="component" value="Unplaced"/>
</dbReference>
<reference evidence="2" key="1">
    <citation type="submission" date="2021-01" db="UniProtKB">
        <authorList>
            <consortium name="EnsemblMetazoa"/>
        </authorList>
    </citation>
    <scope>IDENTIFICATION</scope>
</reference>
<feature type="compositionally biased region" description="Basic and acidic residues" evidence="1">
    <location>
        <begin position="65"/>
        <end position="75"/>
    </location>
</feature>
<dbReference type="GeneID" id="136815838"/>
<feature type="region of interest" description="Disordered" evidence="1">
    <location>
        <begin position="1"/>
        <end position="33"/>
    </location>
</feature>